<accession>A0ABQ4UET7</accession>
<reference evidence="1" key="2">
    <citation type="submission" date="2021-08" db="EMBL/GenBank/DDBJ databases">
        <authorList>
            <person name="Tani A."/>
            <person name="Ola A."/>
            <person name="Ogura Y."/>
            <person name="Katsura K."/>
            <person name="Hayashi T."/>
        </authorList>
    </citation>
    <scope>NUCLEOTIDE SEQUENCE</scope>
    <source>
        <strain evidence="1">NBRC 15686</strain>
    </source>
</reference>
<reference evidence="1" key="1">
    <citation type="journal article" date="2021" name="Front. Microbiol.">
        <title>Comprehensive Comparative Genomics and Phenotyping of Methylobacterium Species.</title>
        <authorList>
            <person name="Alessa O."/>
            <person name="Ogura Y."/>
            <person name="Fujitani Y."/>
            <person name="Takami H."/>
            <person name="Hayashi T."/>
            <person name="Sahin N."/>
            <person name="Tani A."/>
        </authorList>
    </citation>
    <scope>NUCLEOTIDE SEQUENCE</scope>
    <source>
        <strain evidence="1">NBRC 15686</strain>
    </source>
</reference>
<evidence type="ECO:0000313" key="2">
    <source>
        <dbReference type="Proteomes" id="UP001055039"/>
    </source>
</evidence>
<dbReference type="EMBL" id="BPRC01000010">
    <property type="protein sequence ID" value="GJE65830.1"/>
    <property type="molecule type" value="Genomic_DNA"/>
</dbReference>
<proteinExistence type="predicted"/>
<organism evidence="1 2">
    <name type="scientific">Methylorubrum aminovorans</name>
    <dbReference type="NCBI Taxonomy" id="269069"/>
    <lineage>
        <taxon>Bacteria</taxon>
        <taxon>Pseudomonadati</taxon>
        <taxon>Pseudomonadota</taxon>
        <taxon>Alphaproteobacteria</taxon>
        <taxon>Hyphomicrobiales</taxon>
        <taxon>Methylobacteriaceae</taxon>
        <taxon>Methylorubrum</taxon>
    </lineage>
</organism>
<dbReference type="RefSeq" id="WP_238225274.1">
    <property type="nucleotide sequence ID" value="NZ_BAAADH010000077.1"/>
</dbReference>
<gene>
    <name evidence="1" type="ORF">LNAOJCKE_3043</name>
</gene>
<sequence>MPRETKTKSEIEALILEQVKSMPNGEHVEDVTLEFGDRKSELPLIGLGYVINNGSMADIMSRAISLGEQYCREYDVTVE</sequence>
<name>A0ABQ4UET7_9HYPH</name>
<comment type="caution">
    <text evidence="1">The sequence shown here is derived from an EMBL/GenBank/DDBJ whole genome shotgun (WGS) entry which is preliminary data.</text>
</comment>
<evidence type="ECO:0000313" key="1">
    <source>
        <dbReference type="EMBL" id="GJE65830.1"/>
    </source>
</evidence>
<keyword evidence="2" id="KW-1185">Reference proteome</keyword>
<dbReference type="Proteomes" id="UP001055039">
    <property type="component" value="Unassembled WGS sequence"/>
</dbReference>
<protein>
    <submittedName>
        <fullName evidence="1">Uncharacterized protein</fullName>
    </submittedName>
</protein>